<evidence type="ECO:0000313" key="2">
    <source>
        <dbReference type="Proteomes" id="UP000619260"/>
    </source>
</evidence>
<accession>A0A8J3YMS9</accession>
<gene>
    <name evidence="1" type="ORF">Val02_41530</name>
</gene>
<dbReference type="SUPFAM" id="SSF50998">
    <property type="entry name" value="Quinoprotein alcohol dehydrogenase-like"/>
    <property type="match status" value="1"/>
</dbReference>
<name>A0A8J3YMS9_9ACTN</name>
<dbReference type="EMBL" id="BOPF01000014">
    <property type="protein sequence ID" value="GIJ47267.1"/>
    <property type="molecule type" value="Genomic_DNA"/>
</dbReference>
<dbReference type="InterPro" id="IPR015943">
    <property type="entry name" value="WD40/YVTN_repeat-like_dom_sf"/>
</dbReference>
<comment type="caution">
    <text evidence="1">The sequence shown here is derived from an EMBL/GenBank/DDBJ whole genome shotgun (WGS) entry which is preliminary data.</text>
</comment>
<dbReference type="InterPro" id="IPR011047">
    <property type="entry name" value="Quinoprotein_ADH-like_sf"/>
</dbReference>
<dbReference type="AlphaFoldDB" id="A0A8J3YMS9"/>
<organism evidence="1 2">
    <name type="scientific">Virgisporangium aliadipatigenens</name>
    <dbReference type="NCBI Taxonomy" id="741659"/>
    <lineage>
        <taxon>Bacteria</taxon>
        <taxon>Bacillati</taxon>
        <taxon>Actinomycetota</taxon>
        <taxon>Actinomycetes</taxon>
        <taxon>Micromonosporales</taxon>
        <taxon>Micromonosporaceae</taxon>
        <taxon>Virgisporangium</taxon>
    </lineage>
</organism>
<reference evidence="1" key="1">
    <citation type="submission" date="2021-01" db="EMBL/GenBank/DDBJ databases">
        <title>Whole genome shotgun sequence of Virgisporangium aliadipatigenens NBRC 105644.</title>
        <authorList>
            <person name="Komaki H."/>
            <person name="Tamura T."/>
        </authorList>
    </citation>
    <scope>NUCLEOTIDE SEQUENCE</scope>
    <source>
        <strain evidence="1">NBRC 105644</strain>
    </source>
</reference>
<sequence length="475" mass="50666">MIGGFLAVVLVCCGGAGAYFHYKDRWLQIDGLDGPSGTLDVVAEIQLPDGAKAGAATSDGSTLYYAYSGSDARTTVIAKSIGSGGHNWKSSVPDIPDDARLTVVEDLLLVELSFGGGRGAHRSVLSTKDGSKLSEDTWPPNQREVIARVGTDLILSKLKDRKAYVERLDLRTGTTKWSREITGRVLSIGRQATVGYVWPNGQQPAAQPFDGFADYLGDKGERFRTSAGADISTIVVDDDEENTYVIDGETGQVKVSGKTGRKFTQVVLAGTLVAYSSQGSRGGVLTGYDITTLKQRWQTPLPEAGSIARPQPCAPKVVCVDAGDATQGLIVPIDVETGKAAADLRTMAAPAGKGTTFSPSDWTVLDKRVLGTSITQTGVARSVDPWDVTQARRSSLSMKSYAAQGHTAIVEAAEDPGWPGTEYGYYLFALNVETLEYTTPVFCEFENLPQDVDVFGDVVTIVTGSRKVIAARISF</sequence>
<keyword evidence="2" id="KW-1185">Reference proteome</keyword>
<evidence type="ECO:0000313" key="1">
    <source>
        <dbReference type="EMBL" id="GIJ47267.1"/>
    </source>
</evidence>
<dbReference type="Gene3D" id="2.130.10.10">
    <property type="entry name" value="YVTN repeat-like/Quinoprotein amine dehydrogenase"/>
    <property type="match status" value="1"/>
</dbReference>
<proteinExistence type="predicted"/>
<dbReference type="Proteomes" id="UP000619260">
    <property type="component" value="Unassembled WGS sequence"/>
</dbReference>
<protein>
    <submittedName>
        <fullName evidence="1">Uncharacterized protein</fullName>
    </submittedName>
</protein>